<sequence length="82" mass="9391">MAVVENESFSLVAKQCFVSQSTLSNSIQALENEFGRALFNRTTRCVQLYFFGIEMLPFITSILIAEKNLFDYIEKLILAVKF</sequence>
<dbReference type="OrthoDB" id="8885940at2"/>
<dbReference type="AlphaFoldDB" id="A0A5P1RBX0"/>
<evidence type="ECO:0000256" key="1">
    <source>
        <dbReference type="SAM" id="Phobius"/>
    </source>
</evidence>
<accession>A0A5P1RBX0</accession>
<dbReference type="SUPFAM" id="SSF46785">
    <property type="entry name" value="Winged helix' DNA-binding domain"/>
    <property type="match status" value="1"/>
</dbReference>
<keyword evidence="1" id="KW-1133">Transmembrane helix</keyword>
<dbReference type="InterPro" id="IPR050950">
    <property type="entry name" value="HTH-type_LysR_regulators"/>
</dbReference>
<dbReference type="KEGG" id="ncu:F0U83_08655"/>
<reference evidence="3 4" key="1">
    <citation type="journal article" date="2019" name="Biochem. Eng. J.">
        <title>Metabolic engineering of the marine bacteria Neptunomonas concharum for the production of acetoin and meso-2,3-butanediol from acetate.</title>
        <authorList>
            <person name="Li W."/>
            <person name="Pu N."/>
            <person name="Liu C.-X."/>
            <person name="Yuan Q.-P."/>
            <person name="Li Z.-J."/>
        </authorList>
    </citation>
    <scope>NUCLEOTIDE SEQUENCE [LARGE SCALE GENOMIC DNA]</scope>
    <source>
        <strain evidence="3 4">JCM17730</strain>
    </source>
</reference>
<dbReference type="PROSITE" id="PS50931">
    <property type="entry name" value="HTH_LYSR"/>
    <property type="match status" value="1"/>
</dbReference>
<keyword evidence="1" id="KW-0472">Membrane</keyword>
<protein>
    <submittedName>
        <fullName evidence="3">LysR family transcriptional regulator</fullName>
    </submittedName>
</protein>
<evidence type="ECO:0000313" key="4">
    <source>
        <dbReference type="Proteomes" id="UP000324760"/>
    </source>
</evidence>
<dbReference type="InterPro" id="IPR036388">
    <property type="entry name" value="WH-like_DNA-bd_sf"/>
</dbReference>
<dbReference type="Proteomes" id="UP000324760">
    <property type="component" value="Chromosome"/>
</dbReference>
<dbReference type="PANTHER" id="PTHR30419">
    <property type="entry name" value="HTH-TYPE TRANSCRIPTIONAL REGULATOR YBHD"/>
    <property type="match status" value="1"/>
</dbReference>
<feature type="domain" description="HTH lysR-type" evidence="2">
    <location>
        <begin position="1"/>
        <end position="49"/>
    </location>
</feature>
<proteinExistence type="predicted"/>
<dbReference type="Pfam" id="PF00126">
    <property type="entry name" value="HTH_1"/>
    <property type="match status" value="1"/>
</dbReference>
<gene>
    <name evidence="3" type="ORF">F0U83_08655</name>
</gene>
<evidence type="ECO:0000313" key="3">
    <source>
        <dbReference type="EMBL" id="QEQ96782.1"/>
    </source>
</evidence>
<keyword evidence="4" id="KW-1185">Reference proteome</keyword>
<dbReference type="InterPro" id="IPR036390">
    <property type="entry name" value="WH_DNA-bd_sf"/>
</dbReference>
<organism evidence="3 4">
    <name type="scientific">Neptunomonas concharum</name>
    <dbReference type="NCBI Taxonomy" id="1031538"/>
    <lineage>
        <taxon>Bacteria</taxon>
        <taxon>Pseudomonadati</taxon>
        <taxon>Pseudomonadota</taxon>
        <taxon>Gammaproteobacteria</taxon>
        <taxon>Oceanospirillales</taxon>
        <taxon>Oceanospirillaceae</taxon>
        <taxon>Neptunomonas</taxon>
    </lineage>
</organism>
<evidence type="ECO:0000259" key="2">
    <source>
        <dbReference type="PROSITE" id="PS50931"/>
    </source>
</evidence>
<dbReference type="GO" id="GO:0005829">
    <property type="term" value="C:cytosol"/>
    <property type="evidence" value="ECO:0007669"/>
    <property type="project" value="TreeGrafter"/>
</dbReference>
<dbReference type="EMBL" id="CP043869">
    <property type="protein sequence ID" value="QEQ96782.1"/>
    <property type="molecule type" value="Genomic_DNA"/>
</dbReference>
<keyword evidence="1" id="KW-0812">Transmembrane</keyword>
<dbReference type="Gene3D" id="1.10.10.10">
    <property type="entry name" value="Winged helix-like DNA-binding domain superfamily/Winged helix DNA-binding domain"/>
    <property type="match status" value="1"/>
</dbReference>
<feature type="transmembrane region" description="Helical" evidence="1">
    <location>
        <begin position="46"/>
        <end position="65"/>
    </location>
</feature>
<dbReference type="GO" id="GO:0003700">
    <property type="term" value="F:DNA-binding transcription factor activity"/>
    <property type="evidence" value="ECO:0007669"/>
    <property type="project" value="InterPro"/>
</dbReference>
<name>A0A5P1RBX0_9GAMM</name>
<dbReference type="InterPro" id="IPR000847">
    <property type="entry name" value="LysR_HTH_N"/>
</dbReference>
<dbReference type="PRINTS" id="PR00039">
    <property type="entry name" value="HTHLYSR"/>
</dbReference>